<evidence type="ECO:0000313" key="2">
    <source>
        <dbReference type="EMBL" id="KAF8005252.1"/>
    </source>
</evidence>
<gene>
    <name evidence="2" type="ORF">HF325_000709</name>
</gene>
<dbReference type="OrthoDB" id="10319689at2759"/>
<evidence type="ECO:0000313" key="3">
    <source>
        <dbReference type="Proteomes" id="UP000649328"/>
    </source>
</evidence>
<keyword evidence="3" id="KW-1185">Reference proteome</keyword>
<dbReference type="Proteomes" id="UP000649328">
    <property type="component" value="Unassembled WGS sequence"/>
</dbReference>
<evidence type="ECO:0000256" key="1">
    <source>
        <dbReference type="SAM" id="MobiDB-lite"/>
    </source>
</evidence>
<comment type="caution">
    <text evidence="2">The sequence shown here is derived from an EMBL/GenBank/DDBJ whole genome shotgun (WGS) entry which is preliminary data.</text>
</comment>
<feature type="region of interest" description="Disordered" evidence="1">
    <location>
        <begin position="199"/>
        <end position="274"/>
    </location>
</feature>
<reference evidence="2" key="1">
    <citation type="submission" date="2020-10" db="EMBL/GenBank/DDBJ databases">
        <title>The Whole-Genome Sequence of Metschnikowia persimmonesis, a Novel Endophytic Yeast Species Isolated from Medicinal Plant Diospyros kaki Thumb.</title>
        <authorList>
            <person name="Rahmat E."/>
            <person name="Kang Y."/>
        </authorList>
    </citation>
    <scope>NUCLEOTIDE SEQUENCE</scope>
    <source>
        <strain evidence="2">KIOM G15050</strain>
    </source>
</reference>
<feature type="compositionally biased region" description="Basic and acidic residues" evidence="1">
    <location>
        <begin position="203"/>
        <end position="224"/>
    </location>
</feature>
<organism evidence="2 3">
    <name type="scientific">Metschnikowia pulcherrima</name>
    <dbReference type="NCBI Taxonomy" id="27326"/>
    <lineage>
        <taxon>Eukaryota</taxon>
        <taxon>Fungi</taxon>
        <taxon>Dikarya</taxon>
        <taxon>Ascomycota</taxon>
        <taxon>Saccharomycotina</taxon>
        <taxon>Pichiomycetes</taxon>
        <taxon>Metschnikowiaceae</taxon>
        <taxon>Metschnikowia</taxon>
    </lineage>
</organism>
<feature type="compositionally biased region" description="Basic and acidic residues" evidence="1">
    <location>
        <begin position="249"/>
        <end position="259"/>
    </location>
</feature>
<dbReference type="AlphaFoldDB" id="A0A8H7GYJ1"/>
<protein>
    <submittedName>
        <fullName evidence="2">Uncharacterized protein</fullName>
    </submittedName>
</protein>
<sequence>MSNLSSTSTEPHEEAVNSFVHSVRKYELKDQMYPLVGHMDYVHEFAASTTVLQHVISTNAFDFKKYVPYMLEKGKMSLFPEFIRYFMKAFMIKSNENMAYCVYDAETFKGLFNGTEREIVSAVKAVEMDFSTTLVRCFSPALQEIYSGWTLTRSILETRFHAEIMDENEEMSVAIRKEELRSLAKEGNDEGIVANTETQSISNEKRRKIDFENPEGWEHDKEKTNLAATPTVRKDGSSWIPQDQWVELQEEKRKAREVNQDVSDASSQLVTAKS</sequence>
<accession>A0A8H7GYJ1</accession>
<proteinExistence type="predicted"/>
<name>A0A8H7GYJ1_9ASCO</name>
<feature type="compositionally biased region" description="Polar residues" evidence="1">
    <location>
        <begin position="260"/>
        <end position="274"/>
    </location>
</feature>
<dbReference type="EMBL" id="JACBPP010000001">
    <property type="protein sequence ID" value="KAF8005252.1"/>
    <property type="molecule type" value="Genomic_DNA"/>
</dbReference>